<comment type="similarity">
    <text evidence="1">Belongs to the enoyl-CoA hydratase/isomerase family.</text>
</comment>
<dbReference type="GO" id="GO:0016853">
    <property type="term" value="F:isomerase activity"/>
    <property type="evidence" value="ECO:0007669"/>
    <property type="project" value="UniProtKB-KW"/>
</dbReference>
<accession>A0A6M4AWT0</accession>
<dbReference type="Proteomes" id="UP000503018">
    <property type="component" value="Chromosome"/>
</dbReference>
<dbReference type="Pfam" id="PF00378">
    <property type="entry name" value="ECH_1"/>
    <property type="match status" value="1"/>
</dbReference>
<keyword evidence="2" id="KW-0413">Isomerase</keyword>
<dbReference type="Gene3D" id="3.90.226.10">
    <property type="entry name" value="2-enoyl-CoA Hydratase, Chain A, domain 1"/>
    <property type="match status" value="1"/>
</dbReference>
<keyword evidence="3" id="KW-1185">Reference proteome</keyword>
<reference evidence="2 3" key="1">
    <citation type="submission" date="2020-01" db="EMBL/GenBank/DDBJ databases">
        <title>Sphingomonas sp. strain CSW-10.</title>
        <authorList>
            <person name="Chen W.-M."/>
        </authorList>
    </citation>
    <scope>NUCLEOTIDE SEQUENCE [LARGE SCALE GENOMIC DNA]</scope>
    <source>
        <strain evidence="2 3">CSW-10</strain>
    </source>
</reference>
<sequence length="258" mass="27094">MSHSHSISTRIVGHVVEIIWSNPPHNHATVGLLKDLGAALAAFDADINVRAVVLASEGKPFCAGADLASADGFGGATDDPIREFYDQALTIFAAKKPIVAAIQGAAIGAGLGLAVAADFRVAAPEARFSGNFTRLGFHPGFGLTVTLPRLIGHQRALEMFMTSARYKPEDVAPWGLVDRLAPSGGALEGAHVLAAEIAGNAPLALVATRATLRSGMVEEIRARLDHEHAEQAVLRATADYAEGVASVFERREANFTGR</sequence>
<evidence type="ECO:0000313" key="2">
    <source>
        <dbReference type="EMBL" id="QJQ33216.1"/>
    </source>
</evidence>
<evidence type="ECO:0000313" key="3">
    <source>
        <dbReference type="Proteomes" id="UP000503018"/>
    </source>
</evidence>
<dbReference type="PANTHER" id="PTHR43459">
    <property type="entry name" value="ENOYL-COA HYDRATASE"/>
    <property type="match status" value="1"/>
</dbReference>
<organism evidence="2 3">
    <name type="scientific">Sphingomonas lacunae</name>
    <dbReference type="NCBI Taxonomy" id="2698828"/>
    <lineage>
        <taxon>Bacteria</taxon>
        <taxon>Pseudomonadati</taxon>
        <taxon>Pseudomonadota</taxon>
        <taxon>Alphaproteobacteria</taxon>
        <taxon>Sphingomonadales</taxon>
        <taxon>Sphingomonadaceae</taxon>
        <taxon>Sphingomonas</taxon>
    </lineage>
</organism>
<proteinExistence type="inferred from homology"/>
<dbReference type="PROSITE" id="PS00166">
    <property type="entry name" value="ENOYL_COA_HYDRATASE"/>
    <property type="match status" value="1"/>
</dbReference>
<dbReference type="SUPFAM" id="SSF52096">
    <property type="entry name" value="ClpP/crotonase"/>
    <property type="match status" value="1"/>
</dbReference>
<dbReference type="CDD" id="cd06558">
    <property type="entry name" value="crotonase-like"/>
    <property type="match status" value="1"/>
</dbReference>
<dbReference type="AlphaFoldDB" id="A0A6M4AWT0"/>
<dbReference type="RefSeq" id="WP_169947254.1">
    <property type="nucleotide sequence ID" value="NZ_CP053015.1"/>
</dbReference>
<dbReference type="InterPro" id="IPR018376">
    <property type="entry name" value="Enoyl-CoA_hyd/isom_CS"/>
</dbReference>
<gene>
    <name evidence="2" type="ORF">GV829_12865</name>
</gene>
<dbReference type="EMBL" id="CP053015">
    <property type="protein sequence ID" value="QJQ33216.1"/>
    <property type="molecule type" value="Genomic_DNA"/>
</dbReference>
<dbReference type="InterPro" id="IPR001753">
    <property type="entry name" value="Enoyl-CoA_hydra/iso"/>
</dbReference>
<protein>
    <submittedName>
        <fullName evidence="2">Enoyl-CoA hydratase/isomerase family protein</fullName>
    </submittedName>
</protein>
<dbReference type="InterPro" id="IPR029045">
    <property type="entry name" value="ClpP/crotonase-like_dom_sf"/>
</dbReference>
<dbReference type="PANTHER" id="PTHR43459:SF1">
    <property type="entry name" value="EG:BACN32G11.4 PROTEIN"/>
    <property type="match status" value="1"/>
</dbReference>
<dbReference type="KEGG" id="slan:GV829_12865"/>
<name>A0A6M4AWT0_9SPHN</name>
<evidence type="ECO:0000256" key="1">
    <source>
        <dbReference type="RuleBase" id="RU003707"/>
    </source>
</evidence>